<organism evidence="1 2">
    <name type="scientific">Rhodanobacter glycinis</name>
    <dbReference type="NCBI Taxonomy" id="582702"/>
    <lineage>
        <taxon>Bacteria</taxon>
        <taxon>Pseudomonadati</taxon>
        <taxon>Pseudomonadota</taxon>
        <taxon>Gammaproteobacteria</taxon>
        <taxon>Lysobacterales</taxon>
        <taxon>Rhodanobacteraceae</taxon>
        <taxon>Rhodanobacter</taxon>
    </lineage>
</organism>
<dbReference type="AlphaFoldDB" id="A0A1I4CVH3"/>
<sequence>MSKNSKPAPKAADRYDAFTVREYQVAGETRHDWTKIGVAFPNGDGKGFRLALNALPLDGVIVVRLYEPKEPPAE</sequence>
<evidence type="ECO:0000313" key="2">
    <source>
        <dbReference type="Proteomes" id="UP000198725"/>
    </source>
</evidence>
<evidence type="ECO:0000313" key="1">
    <source>
        <dbReference type="EMBL" id="SFK84026.1"/>
    </source>
</evidence>
<keyword evidence="2" id="KW-1185">Reference proteome</keyword>
<dbReference type="EMBL" id="FOSR01000007">
    <property type="protein sequence ID" value="SFK84026.1"/>
    <property type="molecule type" value="Genomic_DNA"/>
</dbReference>
<accession>A0A1I4CVH3</accession>
<name>A0A1I4CVH3_9GAMM</name>
<dbReference type="Proteomes" id="UP000198725">
    <property type="component" value="Unassembled WGS sequence"/>
</dbReference>
<reference evidence="2" key="1">
    <citation type="submission" date="2016-10" db="EMBL/GenBank/DDBJ databases">
        <authorList>
            <person name="Varghese N."/>
            <person name="Submissions S."/>
        </authorList>
    </citation>
    <scope>NUCLEOTIDE SEQUENCE [LARGE SCALE GENOMIC DNA]</scope>
    <source>
        <strain evidence="2">MO64</strain>
    </source>
</reference>
<dbReference type="RefSeq" id="WP_092703552.1">
    <property type="nucleotide sequence ID" value="NZ_FOSR01000007.1"/>
</dbReference>
<proteinExistence type="predicted"/>
<protein>
    <submittedName>
        <fullName evidence="1">Uncharacterized protein</fullName>
    </submittedName>
</protein>
<gene>
    <name evidence="1" type="ORF">SAMN05192579_107152</name>
</gene>